<feature type="transmembrane region" description="Helical" evidence="5">
    <location>
        <begin position="215"/>
        <end position="232"/>
    </location>
</feature>
<keyword evidence="8" id="KW-1185">Reference proteome</keyword>
<dbReference type="InterPro" id="IPR049453">
    <property type="entry name" value="Memb_transporter_dom"/>
</dbReference>
<dbReference type="RefSeq" id="WP_078807074.1">
    <property type="nucleotide sequence ID" value="NZ_FUXI01000011.1"/>
</dbReference>
<gene>
    <name evidence="7" type="ORF">SAMN02745116_01149</name>
</gene>
<feature type="transmembrane region" description="Helical" evidence="5">
    <location>
        <begin position="190"/>
        <end position="209"/>
    </location>
</feature>
<sequence length="344" mass="38728">MLYELFKQNKVQDSVLRPIGAGLSVLYPLGVGLLFHNLHIAQFGILGAFSFLAFQRISIAYNLKAISIHGICILLSFILGMLSVKAFWIFPFLIAITSFFGFMVVKIYRIPKPAHFFVLMLLATGGNTHLISTNIFYVASCLIIGILSSIFNGLLISLLENLPLRHEKSSHQRLYWRDKLYVTIDERPKILLDALHFSFILFVAGYVAYLLKENFGHWVLISCAAVLAGEEIEVIKRRYLGRIVGSMIGLFLGVVLISLKLPTIALMFIIILLNILIEYFMPRNYTIANFFTNPLVLLLSLLTSNQSASELVLGRFTGVILGSVIAFLLISMMHKALRLSKMEY</sequence>
<protein>
    <submittedName>
        <fullName evidence="7">Fusaric acid resistance protein-like</fullName>
    </submittedName>
</protein>
<feature type="transmembrane region" description="Helical" evidence="5">
    <location>
        <begin position="33"/>
        <end position="54"/>
    </location>
</feature>
<accession>A0A1T4MNV9</accession>
<feature type="domain" description="Integral membrane bound transporter" evidence="6">
    <location>
        <begin position="204"/>
        <end position="328"/>
    </location>
</feature>
<dbReference type="GO" id="GO:0016020">
    <property type="term" value="C:membrane"/>
    <property type="evidence" value="ECO:0007669"/>
    <property type="project" value="UniProtKB-SubCell"/>
</dbReference>
<comment type="subcellular location">
    <subcellularLocation>
        <location evidence="1">Membrane</location>
        <topology evidence="1">Multi-pass membrane protein</topology>
    </subcellularLocation>
</comment>
<feature type="transmembrane region" description="Helical" evidence="5">
    <location>
        <begin position="312"/>
        <end position="332"/>
    </location>
</feature>
<reference evidence="7 8" key="1">
    <citation type="submission" date="2017-02" db="EMBL/GenBank/DDBJ databases">
        <authorList>
            <person name="Peterson S.W."/>
        </authorList>
    </citation>
    <scope>NUCLEOTIDE SEQUENCE [LARGE SCALE GENOMIC DNA]</scope>
    <source>
        <strain evidence="7 8">ATCC BAA-1030</strain>
    </source>
</reference>
<evidence type="ECO:0000256" key="1">
    <source>
        <dbReference type="ARBA" id="ARBA00004141"/>
    </source>
</evidence>
<feature type="transmembrane region" description="Helical" evidence="5">
    <location>
        <begin position="287"/>
        <end position="306"/>
    </location>
</feature>
<keyword evidence="2 5" id="KW-0812">Transmembrane</keyword>
<evidence type="ECO:0000256" key="3">
    <source>
        <dbReference type="ARBA" id="ARBA00022989"/>
    </source>
</evidence>
<keyword evidence="4 5" id="KW-0472">Membrane</keyword>
<feature type="transmembrane region" description="Helical" evidence="5">
    <location>
        <begin position="61"/>
        <end position="82"/>
    </location>
</feature>
<dbReference type="EMBL" id="FUXI01000011">
    <property type="protein sequence ID" value="SJZ68633.1"/>
    <property type="molecule type" value="Genomic_DNA"/>
</dbReference>
<dbReference type="Pfam" id="PF13515">
    <property type="entry name" value="FUSC_2"/>
    <property type="match status" value="1"/>
</dbReference>
<proteinExistence type="predicted"/>
<evidence type="ECO:0000259" key="6">
    <source>
        <dbReference type="Pfam" id="PF13515"/>
    </source>
</evidence>
<feature type="transmembrane region" description="Helical" evidence="5">
    <location>
        <begin position="88"/>
        <end position="107"/>
    </location>
</feature>
<dbReference type="STRING" id="263852.SAMN02745116_01149"/>
<feature type="transmembrane region" description="Helical" evidence="5">
    <location>
        <begin position="137"/>
        <end position="159"/>
    </location>
</feature>
<dbReference type="AlphaFoldDB" id="A0A1T4MNV9"/>
<organism evidence="7 8">
    <name type="scientific">Pilibacter termitis</name>
    <dbReference type="NCBI Taxonomy" id="263852"/>
    <lineage>
        <taxon>Bacteria</taxon>
        <taxon>Bacillati</taxon>
        <taxon>Bacillota</taxon>
        <taxon>Bacilli</taxon>
        <taxon>Lactobacillales</taxon>
        <taxon>Enterococcaceae</taxon>
        <taxon>Pilibacter</taxon>
    </lineage>
</organism>
<dbReference type="OrthoDB" id="581879at2"/>
<feature type="transmembrane region" description="Helical" evidence="5">
    <location>
        <begin position="114"/>
        <end position="131"/>
    </location>
</feature>
<evidence type="ECO:0000313" key="8">
    <source>
        <dbReference type="Proteomes" id="UP000190328"/>
    </source>
</evidence>
<evidence type="ECO:0000256" key="2">
    <source>
        <dbReference type="ARBA" id="ARBA00022692"/>
    </source>
</evidence>
<evidence type="ECO:0000313" key="7">
    <source>
        <dbReference type="EMBL" id="SJZ68633.1"/>
    </source>
</evidence>
<evidence type="ECO:0000256" key="4">
    <source>
        <dbReference type="ARBA" id="ARBA00023136"/>
    </source>
</evidence>
<name>A0A1T4MNV9_9ENTE</name>
<dbReference type="Proteomes" id="UP000190328">
    <property type="component" value="Unassembled WGS sequence"/>
</dbReference>
<evidence type="ECO:0000256" key="5">
    <source>
        <dbReference type="SAM" id="Phobius"/>
    </source>
</evidence>
<keyword evidence="3 5" id="KW-1133">Transmembrane helix</keyword>